<feature type="region of interest" description="Disordered" evidence="3">
    <location>
        <begin position="265"/>
        <end position="307"/>
    </location>
</feature>
<dbReference type="PROSITE" id="PS00920">
    <property type="entry name" value="NITRIL_CHT_1"/>
    <property type="match status" value="1"/>
</dbReference>
<feature type="compositionally biased region" description="Polar residues" evidence="3">
    <location>
        <begin position="330"/>
        <end position="353"/>
    </location>
</feature>
<feature type="active site" description="Proton acceptor" evidence="2">
    <location>
        <position position="43"/>
    </location>
</feature>
<dbReference type="AlphaFoldDB" id="A0A1V6SW36"/>
<dbReference type="GO" id="GO:0000257">
    <property type="term" value="F:nitrilase activity"/>
    <property type="evidence" value="ECO:0007669"/>
    <property type="project" value="UniProtKB-ARBA"/>
</dbReference>
<dbReference type="EMBL" id="MLKD01000018">
    <property type="protein sequence ID" value="OQE18196.1"/>
    <property type="molecule type" value="Genomic_DNA"/>
</dbReference>
<name>A0A1V6SW36_9EURO</name>
<dbReference type="PROSITE" id="PS50263">
    <property type="entry name" value="CN_HYDROLASE"/>
    <property type="match status" value="1"/>
</dbReference>
<dbReference type="SUPFAM" id="SSF56317">
    <property type="entry name" value="Carbon-nitrogen hydrolase"/>
    <property type="match status" value="2"/>
</dbReference>
<dbReference type="STRING" id="303698.A0A1V6SW36"/>
<dbReference type="FunFam" id="3.60.110.10:FF:000016">
    <property type="entry name" value="Nitrilase blr3397"/>
    <property type="match status" value="1"/>
</dbReference>
<protein>
    <recommendedName>
        <fullName evidence="4">CN hydrolase domain-containing protein</fullName>
    </recommendedName>
</protein>
<dbReference type="InterPro" id="IPR000132">
    <property type="entry name" value="Nitrilase/CN_hydratase_CS"/>
</dbReference>
<dbReference type="InterPro" id="IPR044149">
    <property type="entry name" value="Nitrilases_CHs"/>
</dbReference>
<comment type="similarity">
    <text evidence="1">Belongs to the carbon-nitrogen hydrolase superfamily. Nitrilase family.</text>
</comment>
<evidence type="ECO:0000256" key="2">
    <source>
        <dbReference type="PROSITE-ProRule" id="PRU10139"/>
    </source>
</evidence>
<accession>A0A1V6SW36</accession>
<dbReference type="Pfam" id="PF00795">
    <property type="entry name" value="CN_hydrolase"/>
    <property type="match status" value="1"/>
</dbReference>
<feature type="domain" description="CN hydrolase" evidence="4">
    <location>
        <begin position="4"/>
        <end position="306"/>
    </location>
</feature>
<dbReference type="InterPro" id="IPR003010">
    <property type="entry name" value="C-N_Hydrolase"/>
</dbReference>
<dbReference type="PANTHER" id="PTHR46044">
    <property type="entry name" value="NITRILASE"/>
    <property type="match status" value="1"/>
</dbReference>
<proteinExistence type="inferred from homology"/>
<dbReference type="InterPro" id="IPR036526">
    <property type="entry name" value="C-N_Hydrolase_sf"/>
</dbReference>
<keyword evidence="6" id="KW-1185">Reference proteome</keyword>
<dbReference type="OrthoDB" id="10250282at2759"/>
<dbReference type="Gene3D" id="3.60.110.10">
    <property type="entry name" value="Carbon-nitrogen hydrolase"/>
    <property type="match status" value="2"/>
</dbReference>
<dbReference type="GO" id="GO:0016836">
    <property type="term" value="F:hydro-lyase activity"/>
    <property type="evidence" value="ECO:0007669"/>
    <property type="project" value="UniProtKB-ARBA"/>
</dbReference>
<dbReference type="PANTHER" id="PTHR46044:SF1">
    <property type="entry name" value="CN HYDROLASE DOMAIN-CONTAINING PROTEIN"/>
    <property type="match status" value="1"/>
</dbReference>
<evidence type="ECO:0000313" key="5">
    <source>
        <dbReference type="EMBL" id="OQE18196.1"/>
    </source>
</evidence>
<evidence type="ECO:0000256" key="1">
    <source>
        <dbReference type="ARBA" id="ARBA00008129"/>
    </source>
</evidence>
<feature type="compositionally biased region" description="Low complexity" evidence="3">
    <location>
        <begin position="285"/>
        <end position="300"/>
    </location>
</feature>
<comment type="caution">
    <text evidence="5">The sequence shown here is derived from an EMBL/GenBank/DDBJ whole genome shotgun (WGS) entry which is preliminary data.</text>
</comment>
<organism evidence="5 6">
    <name type="scientific">Penicillium steckii</name>
    <dbReference type="NCBI Taxonomy" id="303698"/>
    <lineage>
        <taxon>Eukaryota</taxon>
        <taxon>Fungi</taxon>
        <taxon>Dikarya</taxon>
        <taxon>Ascomycota</taxon>
        <taxon>Pezizomycotina</taxon>
        <taxon>Eurotiomycetes</taxon>
        <taxon>Eurotiomycetidae</taxon>
        <taxon>Eurotiales</taxon>
        <taxon>Aspergillaceae</taxon>
        <taxon>Penicillium</taxon>
    </lineage>
</organism>
<evidence type="ECO:0000313" key="6">
    <source>
        <dbReference type="Proteomes" id="UP000191285"/>
    </source>
</evidence>
<feature type="region of interest" description="Disordered" evidence="3">
    <location>
        <begin position="322"/>
        <end position="353"/>
    </location>
</feature>
<sequence>MPDLTVAVAQSRTRSSLPATLAALERTTLTASKRGVHLLLFPEAYLGGYPRTCSFGAAVGSRHPRGREQFLAYFKESVDLGDTPAGAGDDWVERKLEVAKGKSHRGDGTREILERISADSGVFIVTGVIERAGGSLYCAVVYVDPLRGILGKRRKVMPTGSERLIWGQGSASTLRAVTTVLNGVPLTLASAICWENYMPLLRQSLYSQNVNIYLAPTADARDTWLPLMRTVGGEGRCFVLSANQCVRTSQLPDWITATEESSSVSAQAASSSQAQAQSEGQLPKQSISQGQGQGQGQSQSEAQGPPVLMGRNLSVTAEGPHEIVWPQGQGPDQSPKQSTTPEKSSNRTTSQIENVTAQVDALASRVGKLGQSKAVADEFVSRGGSCIVSPLGAVLAGPLWEVSTDDSADSEDAAASLPTGPHFTAGFEKEAVAVGDGLAIAHIDLDDCERGRLDLDVAGSYSRSDAFKLSVEGLNLDPPPM</sequence>
<evidence type="ECO:0000256" key="3">
    <source>
        <dbReference type="SAM" id="MobiDB-lite"/>
    </source>
</evidence>
<gene>
    <name evidence="5" type="ORF">PENSTE_c018G01096</name>
</gene>
<feature type="compositionally biased region" description="Low complexity" evidence="3">
    <location>
        <begin position="265"/>
        <end position="278"/>
    </location>
</feature>
<dbReference type="Proteomes" id="UP000191285">
    <property type="component" value="Unassembled WGS sequence"/>
</dbReference>
<evidence type="ECO:0000259" key="4">
    <source>
        <dbReference type="PROSITE" id="PS50263"/>
    </source>
</evidence>
<reference evidence="6" key="1">
    <citation type="journal article" date="2017" name="Nat. Microbiol.">
        <title>Global analysis of biosynthetic gene clusters reveals vast potential of secondary metabolite production in Penicillium species.</title>
        <authorList>
            <person name="Nielsen J.C."/>
            <person name="Grijseels S."/>
            <person name="Prigent S."/>
            <person name="Ji B."/>
            <person name="Dainat J."/>
            <person name="Nielsen K.F."/>
            <person name="Frisvad J.C."/>
            <person name="Workman M."/>
            <person name="Nielsen J."/>
        </authorList>
    </citation>
    <scope>NUCLEOTIDE SEQUENCE [LARGE SCALE GENOMIC DNA]</scope>
    <source>
        <strain evidence="6">IBT 24891</strain>
    </source>
</reference>